<protein>
    <recommendedName>
        <fullName evidence="3">Peptidyl-prolyl cis-trans isomerase</fullName>
    </recommendedName>
</protein>
<sequence>METIIPITGAVTYKITIDPTVWIFDDRRLDLKTYFTQKVEEDSEDMKYLLSMGKHWSREIMEGATFPPTLKTERKFDRQGMKTGTFGMEIKYFLKNAEIHEDATRVVFECEGGTEHAFSIEDATRLIFKFSEDGKPILEDGPVHLLLPDGSNVDNPIKNIRAIRVE</sequence>
<keyword evidence="2" id="KW-1185">Reference proteome</keyword>
<evidence type="ECO:0000313" key="2">
    <source>
        <dbReference type="Proteomes" id="UP000030416"/>
    </source>
</evidence>
<reference evidence="1 2" key="1">
    <citation type="submission" date="2014-02" db="EMBL/GenBank/DDBJ databases">
        <title>Draft genome sequence of Lysinibacillus manganicus DSM 26584T.</title>
        <authorList>
            <person name="Zhang F."/>
            <person name="Wang G."/>
            <person name="Zhang L."/>
        </authorList>
    </citation>
    <scope>NUCLEOTIDE SEQUENCE [LARGE SCALE GENOMIC DNA]</scope>
    <source>
        <strain evidence="1 2">DSM 26584</strain>
    </source>
</reference>
<comment type="caution">
    <text evidence="1">The sequence shown here is derived from an EMBL/GenBank/DDBJ whole genome shotgun (WGS) entry which is preliminary data.</text>
</comment>
<evidence type="ECO:0000313" key="1">
    <source>
        <dbReference type="EMBL" id="KGR80480.1"/>
    </source>
</evidence>
<name>A0A0A3IAH1_9BACL</name>
<dbReference type="Proteomes" id="UP000030416">
    <property type="component" value="Unassembled WGS sequence"/>
</dbReference>
<dbReference type="RefSeq" id="WP_036181862.1">
    <property type="nucleotide sequence ID" value="NZ_AVDA01000001.1"/>
</dbReference>
<proteinExistence type="predicted"/>
<accession>A0A0A3IAH1</accession>
<dbReference type="STRING" id="1384049.CD29_00890"/>
<dbReference type="AlphaFoldDB" id="A0A0A3IAH1"/>
<organism evidence="1 2">
    <name type="scientific">Ureibacillus manganicus DSM 26584</name>
    <dbReference type="NCBI Taxonomy" id="1384049"/>
    <lineage>
        <taxon>Bacteria</taxon>
        <taxon>Bacillati</taxon>
        <taxon>Bacillota</taxon>
        <taxon>Bacilli</taxon>
        <taxon>Bacillales</taxon>
        <taxon>Caryophanaceae</taxon>
        <taxon>Ureibacillus</taxon>
    </lineage>
</organism>
<evidence type="ECO:0008006" key="3">
    <source>
        <dbReference type="Google" id="ProtNLM"/>
    </source>
</evidence>
<gene>
    <name evidence="1" type="ORF">CD29_00890</name>
</gene>
<dbReference type="EMBL" id="JPVN01000001">
    <property type="protein sequence ID" value="KGR80480.1"/>
    <property type="molecule type" value="Genomic_DNA"/>
</dbReference>
<dbReference type="OrthoDB" id="2404998at2"/>
<dbReference type="eggNOG" id="COG2041">
    <property type="taxonomic scope" value="Bacteria"/>
</dbReference>